<comment type="caution">
    <text evidence="1">The sequence shown here is derived from an EMBL/GenBank/DDBJ whole genome shotgun (WGS) entry which is preliminary data.</text>
</comment>
<proteinExistence type="predicted"/>
<evidence type="ECO:0000313" key="1">
    <source>
        <dbReference type="EMBL" id="KAL1605492.1"/>
    </source>
</evidence>
<keyword evidence="2" id="KW-1185">Reference proteome</keyword>
<dbReference type="Gene3D" id="3.40.50.1110">
    <property type="entry name" value="SGNH hydrolase"/>
    <property type="match status" value="1"/>
</dbReference>
<evidence type="ECO:0000313" key="2">
    <source>
        <dbReference type="Proteomes" id="UP001521222"/>
    </source>
</evidence>
<organism evidence="1 2">
    <name type="scientific">Nothophoma quercina</name>
    <dbReference type="NCBI Taxonomy" id="749835"/>
    <lineage>
        <taxon>Eukaryota</taxon>
        <taxon>Fungi</taxon>
        <taxon>Dikarya</taxon>
        <taxon>Ascomycota</taxon>
        <taxon>Pezizomycotina</taxon>
        <taxon>Dothideomycetes</taxon>
        <taxon>Pleosporomycetidae</taxon>
        <taxon>Pleosporales</taxon>
        <taxon>Pleosporineae</taxon>
        <taxon>Didymellaceae</taxon>
        <taxon>Nothophoma</taxon>
    </lineage>
</organism>
<evidence type="ECO:0008006" key="3">
    <source>
        <dbReference type="Google" id="ProtNLM"/>
    </source>
</evidence>
<accession>A0ABR3RM46</accession>
<reference evidence="1 2" key="1">
    <citation type="submission" date="2024-02" db="EMBL/GenBank/DDBJ databases">
        <title>De novo assembly and annotation of 12 fungi associated with fruit tree decline syndrome in Ontario, Canada.</title>
        <authorList>
            <person name="Sulman M."/>
            <person name="Ellouze W."/>
            <person name="Ilyukhin E."/>
        </authorList>
    </citation>
    <scope>NUCLEOTIDE SEQUENCE [LARGE SCALE GENOMIC DNA]</scope>
    <source>
        <strain evidence="1 2">M97-236</strain>
    </source>
</reference>
<sequence length="307" mass="34870">MTANPSKINRSRFYFEWKGHQIQDLTTFHAITTAQKPDKPIVYLAGDSSLDNKYWVSSDDELQVEVPNVYKHALDKPSPKPDVSFWMNHFLGDRATCINTAVEESMLRERDQELLEHDKFIRDNIRPRDVLIVSVGANDIALKPLPCTILHMLQLAWATPRSSLENGTAWSLEYFKHMFGTSVQNYVDRMTARTRPRAVIICMIYYPLESGLGQQSWADTQLKALGYNTWPGQLQAAISTLYRLATQKITIEGTEIIPCALHEVLDGKTAKDYTARVEPNEEGGKKMASKFIELVDKILANSLPETH</sequence>
<gene>
    <name evidence="1" type="ORF">SLS59_003294</name>
</gene>
<dbReference type="EMBL" id="JAKIXB020000009">
    <property type="protein sequence ID" value="KAL1605492.1"/>
    <property type="molecule type" value="Genomic_DNA"/>
</dbReference>
<dbReference type="SUPFAM" id="SSF52266">
    <property type="entry name" value="SGNH hydrolase"/>
    <property type="match status" value="1"/>
</dbReference>
<dbReference type="InterPro" id="IPR036514">
    <property type="entry name" value="SGNH_hydro_sf"/>
</dbReference>
<dbReference type="Proteomes" id="UP001521222">
    <property type="component" value="Unassembled WGS sequence"/>
</dbReference>
<name>A0ABR3RM46_9PLEO</name>
<protein>
    <recommendedName>
        <fullName evidence="3">SGNH hydrolase-type esterase domain-containing protein</fullName>
    </recommendedName>
</protein>